<reference evidence="2" key="1">
    <citation type="submission" date="2020-02" db="EMBL/GenBank/DDBJ databases">
        <authorList>
            <person name="Meier V. D."/>
        </authorList>
    </citation>
    <scope>NUCLEOTIDE SEQUENCE</scope>
    <source>
        <strain evidence="2">AVDCRST_MAG38</strain>
    </source>
</reference>
<gene>
    <name evidence="2" type="ORF">AVDCRST_MAG38-2038</name>
</gene>
<feature type="compositionally biased region" description="Gly residues" evidence="1">
    <location>
        <begin position="47"/>
        <end position="56"/>
    </location>
</feature>
<feature type="region of interest" description="Disordered" evidence="1">
    <location>
        <begin position="143"/>
        <end position="202"/>
    </location>
</feature>
<sequence length="202" mass="20264">MANQTRMYDTSRPSRFGRTSGKAATSGRSGSARPANMGKRSLRSGQGEPGAKGRFGLGSSLGPSGYGRGTARSSGTSVTRRPKRNVTQEKSGMSKALSALGALSGAKTAKKAPTRSAKPAGFALLAGAAGLALKNREKLMGLANRGGSSQEGAPSGTVYGDGSATGVRADNGMPASAIGVTEGQVPGSDTIDSPTSDQRLTD</sequence>
<protein>
    <submittedName>
        <fullName evidence="2">Uncharacterized protein</fullName>
    </submittedName>
</protein>
<organism evidence="2">
    <name type="scientific">uncultured Solirubrobacteraceae bacterium</name>
    <dbReference type="NCBI Taxonomy" id="1162706"/>
    <lineage>
        <taxon>Bacteria</taxon>
        <taxon>Bacillati</taxon>
        <taxon>Actinomycetota</taxon>
        <taxon>Thermoleophilia</taxon>
        <taxon>Solirubrobacterales</taxon>
        <taxon>Solirubrobacteraceae</taxon>
        <taxon>environmental samples</taxon>
    </lineage>
</organism>
<feature type="compositionally biased region" description="Polar residues" evidence="1">
    <location>
        <begin position="1"/>
        <end position="13"/>
    </location>
</feature>
<accession>A0A6J4RSU0</accession>
<dbReference type="EMBL" id="CADCVJ010000172">
    <property type="protein sequence ID" value="CAA9481261.1"/>
    <property type="molecule type" value="Genomic_DNA"/>
</dbReference>
<evidence type="ECO:0000313" key="2">
    <source>
        <dbReference type="EMBL" id="CAA9481261.1"/>
    </source>
</evidence>
<feature type="compositionally biased region" description="Polar residues" evidence="1">
    <location>
        <begin position="190"/>
        <end position="202"/>
    </location>
</feature>
<evidence type="ECO:0000256" key="1">
    <source>
        <dbReference type="SAM" id="MobiDB-lite"/>
    </source>
</evidence>
<dbReference type="AlphaFoldDB" id="A0A6J4RSU0"/>
<proteinExistence type="predicted"/>
<name>A0A6J4RSU0_9ACTN</name>
<feature type="region of interest" description="Disordered" evidence="1">
    <location>
        <begin position="1"/>
        <end position="98"/>
    </location>
</feature>